<dbReference type="Proteomes" id="UP000267821">
    <property type="component" value="Unassembled WGS sequence"/>
</dbReference>
<evidence type="ECO:0000256" key="1">
    <source>
        <dbReference type="SAM" id="MobiDB-lite"/>
    </source>
</evidence>
<accession>A0A3N4LTX8</accession>
<evidence type="ECO:0000313" key="3">
    <source>
        <dbReference type="EMBL" id="RPB26374.1"/>
    </source>
</evidence>
<dbReference type="InParanoid" id="A0A3N4LTX8"/>
<feature type="non-terminal residue" evidence="3">
    <location>
        <position position="116"/>
    </location>
</feature>
<gene>
    <name evidence="3" type="ORF">L211DRAFT_866699</name>
</gene>
<feature type="signal peptide" evidence="2">
    <location>
        <begin position="1"/>
        <end position="17"/>
    </location>
</feature>
<name>A0A3N4LTX8_9PEZI</name>
<protein>
    <submittedName>
        <fullName evidence="3">Uncharacterized protein</fullName>
    </submittedName>
</protein>
<reference evidence="3 4" key="1">
    <citation type="journal article" date="2018" name="Nat. Ecol. Evol.">
        <title>Pezizomycetes genomes reveal the molecular basis of ectomycorrhizal truffle lifestyle.</title>
        <authorList>
            <person name="Murat C."/>
            <person name="Payen T."/>
            <person name="Noel B."/>
            <person name="Kuo A."/>
            <person name="Morin E."/>
            <person name="Chen J."/>
            <person name="Kohler A."/>
            <person name="Krizsan K."/>
            <person name="Balestrini R."/>
            <person name="Da Silva C."/>
            <person name="Montanini B."/>
            <person name="Hainaut M."/>
            <person name="Levati E."/>
            <person name="Barry K.W."/>
            <person name="Belfiori B."/>
            <person name="Cichocki N."/>
            <person name="Clum A."/>
            <person name="Dockter R.B."/>
            <person name="Fauchery L."/>
            <person name="Guy J."/>
            <person name="Iotti M."/>
            <person name="Le Tacon F."/>
            <person name="Lindquist E.A."/>
            <person name="Lipzen A."/>
            <person name="Malagnac F."/>
            <person name="Mello A."/>
            <person name="Molinier V."/>
            <person name="Miyauchi S."/>
            <person name="Poulain J."/>
            <person name="Riccioni C."/>
            <person name="Rubini A."/>
            <person name="Sitrit Y."/>
            <person name="Splivallo R."/>
            <person name="Traeger S."/>
            <person name="Wang M."/>
            <person name="Zifcakova L."/>
            <person name="Wipf D."/>
            <person name="Zambonelli A."/>
            <person name="Paolocci F."/>
            <person name="Nowrousian M."/>
            <person name="Ottonello S."/>
            <person name="Baldrian P."/>
            <person name="Spatafora J.W."/>
            <person name="Henrissat B."/>
            <person name="Nagy L.G."/>
            <person name="Aury J.M."/>
            <person name="Wincker P."/>
            <person name="Grigoriev I.V."/>
            <person name="Bonfante P."/>
            <person name="Martin F.M."/>
        </authorList>
    </citation>
    <scope>NUCLEOTIDE SEQUENCE [LARGE SCALE GENOMIC DNA]</scope>
    <source>
        <strain evidence="3 4">ATCC MYA-4762</strain>
    </source>
</reference>
<keyword evidence="2" id="KW-0732">Signal</keyword>
<organism evidence="3 4">
    <name type="scientific">Terfezia boudieri ATCC MYA-4762</name>
    <dbReference type="NCBI Taxonomy" id="1051890"/>
    <lineage>
        <taxon>Eukaryota</taxon>
        <taxon>Fungi</taxon>
        <taxon>Dikarya</taxon>
        <taxon>Ascomycota</taxon>
        <taxon>Pezizomycotina</taxon>
        <taxon>Pezizomycetes</taxon>
        <taxon>Pezizales</taxon>
        <taxon>Pezizaceae</taxon>
        <taxon>Terfezia</taxon>
    </lineage>
</organism>
<dbReference type="AlphaFoldDB" id="A0A3N4LTX8"/>
<keyword evidence="4" id="KW-1185">Reference proteome</keyword>
<dbReference type="EMBL" id="ML121535">
    <property type="protein sequence ID" value="RPB26374.1"/>
    <property type="molecule type" value="Genomic_DNA"/>
</dbReference>
<feature type="chain" id="PRO_5018014642" evidence="2">
    <location>
        <begin position="18"/>
        <end position="116"/>
    </location>
</feature>
<evidence type="ECO:0000256" key="2">
    <source>
        <dbReference type="SAM" id="SignalP"/>
    </source>
</evidence>
<feature type="region of interest" description="Disordered" evidence="1">
    <location>
        <begin position="31"/>
        <end position="52"/>
    </location>
</feature>
<proteinExistence type="predicted"/>
<sequence length="116" mass="12725">MLLAACFLCLYWSYIRCLCCVPNTPPYHPPPPTPKASHTHTQRAPSPLPTSHTKALITPSRKLIGLSLFVLSSQFRIHKSYLTILLTPPPPVGCLLTCSLFASFRPPPLPQAPSPP</sequence>
<evidence type="ECO:0000313" key="4">
    <source>
        <dbReference type="Proteomes" id="UP000267821"/>
    </source>
</evidence>